<evidence type="ECO:0000256" key="1">
    <source>
        <dbReference type="SAM" id="Phobius"/>
    </source>
</evidence>
<dbReference type="AlphaFoldDB" id="A0A0Q9YYZ9"/>
<dbReference type="Pfam" id="PF07963">
    <property type="entry name" value="N_methyl"/>
    <property type="match status" value="1"/>
</dbReference>
<dbReference type="InterPro" id="IPR012902">
    <property type="entry name" value="N_methyl_site"/>
</dbReference>
<evidence type="ECO:0000313" key="2">
    <source>
        <dbReference type="EMBL" id="KRG22794.1"/>
    </source>
</evidence>
<keyword evidence="4" id="KW-1185">Reference proteome</keyword>
<name>A0A0Q9YYZ9_9GAMM</name>
<dbReference type="GO" id="GO:0043683">
    <property type="term" value="P:type IV pilus assembly"/>
    <property type="evidence" value="ECO:0007669"/>
    <property type="project" value="InterPro"/>
</dbReference>
<evidence type="ECO:0000313" key="3">
    <source>
        <dbReference type="EMBL" id="MCS5711846.1"/>
    </source>
</evidence>
<dbReference type="InterPro" id="IPR032092">
    <property type="entry name" value="PilW"/>
</dbReference>
<keyword evidence="1" id="KW-0472">Membrane</keyword>
<keyword evidence="1" id="KW-1133">Transmembrane helix</keyword>
<dbReference type="EMBL" id="LKAJ01000001">
    <property type="protein sequence ID" value="KRG22794.1"/>
    <property type="molecule type" value="Genomic_DNA"/>
</dbReference>
<feature type="transmembrane region" description="Helical" evidence="1">
    <location>
        <begin position="17"/>
        <end position="38"/>
    </location>
</feature>
<dbReference type="Proteomes" id="UP000051497">
    <property type="component" value="Unassembled WGS sequence"/>
</dbReference>
<reference evidence="2" key="1">
    <citation type="submission" date="2015-09" db="EMBL/GenBank/DDBJ databases">
        <title>Draft Genome Sequences of Two Novel Amoeba-resistant Intranuclear Bacteria, Candidatus Berkiella cookevillensis and Candidatus Berkiella aquae.</title>
        <authorList>
            <person name="Mehari Y.T."/>
            <person name="Arivett B.A."/>
            <person name="Farone A.L."/>
            <person name="Gunderson J.H."/>
            <person name="Farone M.B."/>
        </authorList>
    </citation>
    <scope>NUCLEOTIDE SEQUENCE [LARGE SCALE GENOMIC DNA]</scope>
    <source>
        <strain evidence="2">HT99</strain>
    </source>
</reference>
<organism evidence="2">
    <name type="scientific">Candidatus Berkiella aquae</name>
    <dbReference type="NCBI Taxonomy" id="295108"/>
    <lineage>
        <taxon>Bacteria</taxon>
        <taxon>Pseudomonadati</taxon>
        <taxon>Pseudomonadota</taxon>
        <taxon>Gammaproteobacteria</taxon>
        <taxon>Candidatus Berkiellales</taxon>
        <taxon>Candidatus Berkiellaceae</taxon>
        <taxon>Candidatus Berkiella</taxon>
    </lineage>
</organism>
<keyword evidence="1" id="KW-0812">Transmembrane</keyword>
<protein>
    <submittedName>
        <fullName evidence="3">PilW family protein</fullName>
    </submittedName>
</protein>
<reference evidence="3" key="3">
    <citation type="submission" date="2021-06" db="EMBL/GenBank/DDBJ databases">
        <title>Genomic Description and Analysis of Intracellular Bacteria, Candidatus Berkiella cookevillensis and Candidatus Berkiella aquae.</title>
        <authorList>
            <person name="Kidane D.T."/>
            <person name="Mehari Y.T."/>
            <person name="Rice F.C."/>
            <person name="Arivett B.A."/>
            <person name="Farone A.L."/>
            <person name="Berk S.G."/>
            <person name="Farone M.B."/>
        </authorList>
    </citation>
    <scope>NUCLEOTIDE SEQUENCE</scope>
    <source>
        <strain evidence="3">HT99</strain>
    </source>
</reference>
<reference evidence="3" key="2">
    <citation type="journal article" date="2016" name="Genome Announc.">
        <title>Draft Genome Sequences of Two Novel Amoeba-Resistant Intranuclear Bacteria, 'Candidatus Berkiella cookevillensis' and 'Candidatus Berkiella aquae'.</title>
        <authorList>
            <person name="Mehari Y.T."/>
            <person name="Arivett B.A."/>
            <person name="Farone A.L."/>
            <person name="Gunderson J.H."/>
            <person name="Farone M.B."/>
        </authorList>
    </citation>
    <scope>NUCLEOTIDE SEQUENCE</scope>
    <source>
        <strain evidence="3">HT99</strain>
    </source>
</reference>
<gene>
    <name evidence="2" type="ORF">HT99x_00335</name>
    <name evidence="3" type="ORF">HT99x_010420</name>
</gene>
<proteinExistence type="predicted"/>
<dbReference type="Pfam" id="PF16074">
    <property type="entry name" value="PilW"/>
    <property type="match status" value="1"/>
</dbReference>
<accession>A0A0Q9YYZ9</accession>
<comment type="caution">
    <text evidence="2">The sequence shown here is derived from an EMBL/GenBank/DDBJ whole genome shotgun (WGS) entry which is preliminary data.</text>
</comment>
<dbReference type="STRING" id="295108.HT99x_00335"/>
<sequence>MEYTNIKQYHGQTLVELLVSLVLSAILTIMVINTWMLIKKIVSMQQALVRMQVNARTLDYVLGKAIRNHGVFGCKRLSKAELTIDPLQGVTYQAIPEALRASSRVLKKHVNDSDMLWLQASFQDFNSISITPISIKPGTKIILTDCERTQVITIPNEAITLNGFNHAAFTASILSSTVYYVAKSKRNNARGNAIYGLYSTDFNGRTLELIEGVEKLVFTYGVLHSGKIIYQKAQAISDWQAVVSVRLEALLNSVEENEPKVRKWWSFEWPLITNN</sequence>
<evidence type="ECO:0000313" key="4">
    <source>
        <dbReference type="Proteomes" id="UP000051497"/>
    </source>
</evidence>
<dbReference type="OrthoDB" id="5296662at2"/>
<dbReference type="EMBL" id="LKAJ02000001">
    <property type="protein sequence ID" value="MCS5711846.1"/>
    <property type="molecule type" value="Genomic_DNA"/>
</dbReference>